<evidence type="ECO:0000313" key="3">
    <source>
        <dbReference type="EMBL" id="PRR75796.1"/>
    </source>
</evidence>
<evidence type="ECO:0000259" key="2">
    <source>
        <dbReference type="PROSITE" id="PS50943"/>
    </source>
</evidence>
<organism evidence="3 4">
    <name type="scientific">Neomoorella humiferrea</name>
    <dbReference type="NCBI Taxonomy" id="676965"/>
    <lineage>
        <taxon>Bacteria</taxon>
        <taxon>Bacillati</taxon>
        <taxon>Bacillota</taxon>
        <taxon>Clostridia</taxon>
        <taxon>Neomoorellales</taxon>
        <taxon>Neomoorellaceae</taxon>
        <taxon>Neomoorella</taxon>
    </lineage>
</organism>
<proteinExistence type="predicted"/>
<dbReference type="Gene3D" id="1.10.260.40">
    <property type="entry name" value="lambda repressor-like DNA-binding domains"/>
    <property type="match status" value="1"/>
</dbReference>
<dbReference type="PANTHER" id="PTHR46558:SF11">
    <property type="entry name" value="HTH-TYPE TRANSCRIPTIONAL REGULATOR XRE"/>
    <property type="match status" value="1"/>
</dbReference>
<keyword evidence="1" id="KW-0238">DNA-binding</keyword>
<evidence type="ECO:0000256" key="1">
    <source>
        <dbReference type="ARBA" id="ARBA00023125"/>
    </source>
</evidence>
<dbReference type="Proteomes" id="UP000238415">
    <property type="component" value="Unassembled WGS sequence"/>
</dbReference>
<dbReference type="PROSITE" id="PS50943">
    <property type="entry name" value="HTH_CROC1"/>
    <property type="match status" value="1"/>
</dbReference>
<feature type="domain" description="HTH cro/C1-type" evidence="2">
    <location>
        <begin position="8"/>
        <end position="62"/>
    </location>
</feature>
<dbReference type="EMBL" id="PVXM01000003">
    <property type="protein sequence ID" value="PRR75796.1"/>
    <property type="molecule type" value="Genomic_DNA"/>
</dbReference>
<dbReference type="SMART" id="SM00530">
    <property type="entry name" value="HTH_XRE"/>
    <property type="match status" value="1"/>
</dbReference>
<reference evidence="3 4" key="1">
    <citation type="submission" date="2018-03" db="EMBL/GenBank/DDBJ databases">
        <title>Genome sequence of Moorella humiferrea DSM 23265.</title>
        <authorList>
            <person name="Poehlein A."/>
            <person name="Daniel R."/>
        </authorList>
    </citation>
    <scope>NUCLEOTIDE SEQUENCE [LARGE SCALE GENOMIC DNA]</scope>
    <source>
        <strain evidence="3 4">DSM 23265</strain>
    </source>
</reference>
<dbReference type="RefSeq" id="WP_106004220.1">
    <property type="nucleotide sequence ID" value="NZ_CP136419.1"/>
</dbReference>
<protein>
    <submittedName>
        <fullName evidence="3">HTH-type transcriptional regulator ImmR</fullName>
    </submittedName>
</protein>
<dbReference type="PANTHER" id="PTHR46558">
    <property type="entry name" value="TRACRIPTIONAL REGULATORY PROTEIN-RELATED-RELATED"/>
    <property type="match status" value="1"/>
</dbReference>
<accession>A0A2T0AY31</accession>
<dbReference type="GO" id="GO:0003677">
    <property type="term" value="F:DNA binding"/>
    <property type="evidence" value="ECO:0007669"/>
    <property type="project" value="UniProtKB-KW"/>
</dbReference>
<dbReference type="SUPFAM" id="SSF47413">
    <property type="entry name" value="lambda repressor-like DNA-binding domains"/>
    <property type="match status" value="1"/>
</dbReference>
<dbReference type="InterPro" id="IPR010982">
    <property type="entry name" value="Lambda_DNA-bd_dom_sf"/>
</dbReference>
<gene>
    <name evidence="3" type="primary">immR_1</name>
    <name evidence="3" type="ORF">MOHU_01770</name>
</gene>
<dbReference type="AlphaFoldDB" id="A0A2T0AY31"/>
<dbReference type="Pfam" id="PF01381">
    <property type="entry name" value="HTH_3"/>
    <property type="match status" value="1"/>
</dbReference>
<comment type="caution">
    <text evidence="3">The sequence shown here is derived from an EMBL/GenBank/DDBJ whole genome shotgun (WGS) entry which is preliminary data.</text>
</comment>
<evidence type="ECO:0000313" key="4">
    <source>
        <dbReference type="Proteomes" id="UP000238415"/>
    </source>
</evidence>
<keyword evidence="4" id="KW-1185">Reference proteome</keyword>
<dbReference type="InterPro" id="IPR001387">
    <property type="entry name" value="Cro/C1-type_HTH"/>
</dbReference>
<name>A0A2T0AY31_9FIRM</name>
<sequence length="150" mass="17367">MKTLGERLTALRRERNLTQAELARSLNMAQSTIAMYEKNKRTPDAATLQKLADFFRVSVDYLLGRDESSLPAVYEIQNEKLSKKLPFLKETNSNPHEDPLFQYLFQRLSDLTPQQRKRLARSWYNALKKIEKEKPGDHLNGTPGFEPEGK</sequence>
<dbReference type="OrthoDB" id="9811208at2"/>
<dbReference type="CDD" id="cd00093">
    <property type="entry name" value="HTH_XRE"/>
    <property type="match status" value="1"/>
</dbReference>